<evidence type="ECO:0000256" key="4">
    <source>
        <dbReference type="ARBA" id="ARBA00022692"/>
    </source>
</evidence>
<dbReference type="EMBL" id="SMAI01000001">
    <property type="protein sequence ID" value="TCT07809.1"/>
    <property type="molecule type" value="Genomic_DNA"/>
</dbReference>
<evidence type="ECO:0000256" key="5">
    <source>
        <dbReference type="ARBA" id="ARBA00022856"/>
    </source>
</evidence>
<evidence type="ECO:0000256" key="1">
    <source>
        <dbReference type="ARBA" id="ARBA00004651"/>
    </source>
</evidence>
<dbReference type="Proteomes" id="UP000294664">
    <property type="component" value="Unassembled WGS sequence"/>
</dbReference>
<dbReference type="Pfam" id="PF00528">
    <property type="entry name" value="BPD_transp_1"/>
    <property type="match status" value="1"/>
</dbReference>
<comment type="similarity">
    <text evidence="9">Belongs to the binding-protein-dependent transport system permease family.</text>
</comment>
<reference evidence="11 12" key="1">
    <citation type="submission" date="2019-03" db="EMBL/GenBank/DDBJ databases">
        <title>Genomic Encyclopedia of Type Strains, Phase IV (KMG-IV): sequencing the most valuable type-strain genomes for metagenomic binning, comparative biology and taxonomic classification.</title>
        <authorList>
            <person name="Goeker M."/>
        </authorList>
    </citation>
    <scope>NUCLEOTIDE SEQUENCE [LARGE SCALE GENOMIC DNA]</scope>
    <source>
        <strain evidence="11 12">DSM 9035</strain>
    </source>
</reference>
<keyword evidence="4 9" id="KW-0812">Transmembrane</keyword>
<dbReference type="InterPro" id="IPR025966">
    <property type="entry name" value="OppC_N"/>
</dbReference>
<dbReference type="GO" id="GO:0055085">
    <property type="term" value="P:transmembrane transport"/>
    <property type="evidence" value="ECO:0007669"/>
    <property type="project" value="InterPro"/>
</dbReference>
<feature type="domain" description="ABC transmembrane type-1" evidence="10">
    <location>
        <begin position="85"/>
        <end position="273"/>
    </location>
</feature>
<keyword evidence="7 9" id="KW-1133">Transmembrane helix</keyword>
<dbReference type="Pfam" id="PF12911">
    <property type="entry name" value="OppC_N"/>
    <property type="match status" value="1"/>
</dbReference>
<accession>A0A4R3M6B7</accession>
<sequence>MSMVDLPLAPRPVSALRIFARNRSAALAGLVLAALLLVALAAPLLAPYAPGAIGVGPAMVGPDAAHLFGTDELGRDVLSRVLYGLRISLLVGFGAAGIATALGIVMGGIAGFSGGLVDDLLMRVTEVFQVIPRFFLAVVLVAFFGASIWNIIGAIAILSWPDIARLVRAEFLTLRTRQFVDAARVAGAPAGVLIFGEILPNALAPVVVNGTLMVGQAMLLEAGLSYLGLGDPSQVSLGLILQEAQQIMRRAWWTTAFPGIAIFLAVLSLNVVGDGLNDVLNPRSRER</sequence>
<dbReference type="Gene3D" id="1.10.3720.10">
    <property type="entry name" value="MetI-like"/>
    <property type="match status" value="1"/>
</dbReference>
<dbReference type="AlphaFoldDB" id="A0A4R3M6B7"/>
<keyword evidence="2 9" id="KW-0813">Transport</keyword>
<organism evidence="11 12">
    <name type="scientific">Aquabacter spiritensis</name>
    <dbReference type="NCBI Taxonomy" id="933073"/>
    <lineage>
        <taxon>Bacteria</taxon>
        <taxon>Pseudomonadati</taxon>
        <taxon>Pseudomonadota</taxon>
        <taxon>Alphaproteobacteria</taxon>
        <taxon>Hyphomicrobiales</taxon>
        <taxon>Xanthobacteraceae</taxon>
        <taxon>Aquabacter</taxon>
    </lineage>
</organism>
<evidence type="ECO:0000313" key="12">
    <source>
        <dbReference type="Proteomes" id="UP000294664"/>
    </source>
</evidence>
<keyword evidence="5" id="KW-0571">Peptide transport</keyword>
<dbReference type="GO" id="GO:0015031">
    <property type="term" value="P:protein transport"/>
    <property type="evidence" value="ECO:0007669"/>
    <property type="project" value="UniProtKB-KW"/>
</dbReference>
<proteinExistence type="inferred from homology"/>
<evidence type="ECO:0000256" key="8">
    <source>
        <dbReference type="ARBA" id="ARBA00023136"/>
    </source>
</evidence>
<dbReference type="CDD" id="cd06261">
    <property type="entry name" value="TM_PBP2"/>
    <property type="match status" value="1"/>
</dbReference>
<dbReference type="SUPFAM" id="SSF161098">
    <property type="entry name" value="MetI-like"/>
    <property type="match status" value="1"/>
</dbReference>
<dbReference type="GO" id="GO:0015833">
    <property type="term" value="P:peptide transport"/>
    <property type="evidence" value="ECO:0007669"/>
    <property type="project" value="UniProtKB-KW"/>
</dbReference>
<gene>
    <name evidence="11" type="ORF">EDC64_101328</name>
</gene>
<comment type="caution">
    <text evidence="11">The sequence shown here is derived from an EMBL/GenBank/DDBJ whole genome shotgun (WGS) entry which is preliminary data.</text>
</comment>
<dbReference type="InterPro" id="IPR035906">
    <property type="entry name" value="MetI-like_sf"/>
</dbReference>
<dbReference type="InterPro" id="IPR000515">
    <property type="entry name" value="MetI-like"/>
</dbReference>
<evidence type="ECO:0000256" key="3">
    <source>
        <dbReference type="ARBA" id="ARBA00022475"/>
    </source>
</evidence>
<dbReference type="PANTHER" id="PTHR43386">
    <property type="entry name" value="OLIGOPEPTIDE TRANSPORT SYSTEM PERMEASE PROTEIN APPC"/>
    <property type="match status" value="1"/>
</dbReference>
<keyword evidence="6" id="KW-0653">Protein transport</keyword>
<evidence type="ECO:0000313" key="11">
    <source>
        <dbReference type="EMBL" id="TCT07809.1"/>
    </source>
</evidence>
<evidence type="ECO:0000256" key="6">
    <source>
        <dbReference type="ARBA" id="ARBA00022927"/>
    </source>
</evidence>
<feature type="transmembrane region" description="Helical" evidence="9">
    <location>
        <begin position="134"/>
        <end position="158"/>
    </location>
</feature>
<evidence type="ECO:0000256" key="9">
    <source>
        <dbReference type="RuleBase" id="RU363032"/>
    </source>
</evidence>
<feature type="transmembrane region" description="Helical" evidence="9">
    <location>
        <begin position="251"/>
        <end position="272"/>
    </location>
</feature>
<dbReference type="GO" id="GO:0005886">
    <property type="term" value="C:plasma membrane"/>
    <property type="evidence" value="ECO:0007669"/>
    <property type="project" value="UniProtKB-SubCell"/>
</dbReference>
<dbReference type="InterPro" id="IPR050366">
    <property type="entry name" value="BP-dependent_transpt_permease"/>
</dbReference>
<keyword evidence="3" id="KW-1003">Cell membrane</keyword>
<dbReference type="PROSITE" id="PS50928">
    <property type="entry name" value="ABC_TM1"/>
    <property type="match status" value="1"/>
</dbReference>
<name>A0A4R3M6B7_9HYPH</name>
<comment type="subcellular location">
    <subcellularLocation>
        <location evidence="1 9">Cell membrane</location>
        <topology evidence="1 9">Multi-pass membrane protein</topology>
    </subcellularLocation>
</comment>
<dbReference type="PANTHER" id="PTHR43386:SF1">
    <property type="entry name" value="D,D-DIPEPTIDE TRANSPORT SYSTEM PERMEASE PROTEIN DDPC-RELATED"/>
    <property type="match status" value="1"/>
</dbReference>
<evidence type="ECO:0000256" key="7">
    <source>
        <dbReference type="ARBA" id="ARBA00022989"/>
    </source>
</evidence>
<keyword evidence="12" id="KW-1185">Reference proteome</keyword>
<dbReference type="RefSeq" id="WP_165933607.1">
    <property type="nucleotide sequence ID" value="NZ_SMAI01000001.1"/>
</dbReference>
<evidence type="ECO:0000256" key="2">
    <source>
        <dbReference type="ARBA" id="ARBA00022448"/>
    </source>
</evidence>
<feature type="transmembrane region" description="Helical" evidence="9">
    <location>
        <begin position="89"/>
        <end position="114"/>
    </location>
</feature>
<keyword evidence="8 9" id="KW-0472">Membrane</keyword>
<protein>
    <submittedName>
        <fullName evidence="11">Peptide/nickel transport system permease protein</fullName>
    </submittedName>
</protein>
<evidence type="ECO:0000259" key="10">
    <source>
        <dbReference type="PROSITE" id="PS50928"/>
    </source>
</evidence>